<evidence type="ECO:0000313" key="2">
    <source>
        <dbReference type="Proteomes" id="UP000838412"/>
    </source>
</evidence>
<protein>
    <submittedName>
        <fullName evidence="1">Hypp710 protein</fullName>
    </submittedName>
</protein>
<evidence type="ECO:0000313" key="1">
    <source>
        <dbReference type="EMBL" id="CAH1233377.1"/>
    </source>
</evidence>
<proteinExistence type="predicted"/>
<keyword evidence="2" id="KW-1185">Reference proteome</keyword>
<dbReference type="EMBL" id="OV696686">
    <property type="protein sequence ID" value="CAH1233377.1"/>
    <property type="molecule type" value="Genomic_DNA"/>
</dbReference>
<organism evidence="1 2">
    <name type="scientific">Branchiostoma lanceolatum</name>
    <name type="common">Common lancelet</name>
    <name type="synonym">Amphioxus lanceolatum</name>
    <dbReference type="NCBI Taxonomy" id="7740"/>
    <lineage>
        <taxon>Eukaryota</taxon>
        <taxon>Metazoa</taxon>
        <taxon>Chordata</taxon>
        <taxon>Cephalochordata</taxon>
        <taxon>Leptocardii</taxon>
        <taxon>Amphioxiformes</taxon>
        <taxon>Branchiostomatidae</taxon>
        <taxon>Branchiostoma</taxon>
    </lineage>
</organism>
<reference evidence="1" key="1">
    <citation type="submission" date="2022-01" db="EMBL/GenBank/DDBJ databases">
        <authorList>
            <person name="Braso-Vives M."/>
        </authorList>
    </citation>
    <scope>NUCLEOTIDE SEQUENCE</scope>
</reference>
<dbReference type="Proteomes" id="UP000838412">
    <property type="component" value="Chromosome 1"/>
</dbReference>
<name>A0A8J9VCU1_BRALA</name>
<gene>
    <name evidence="1" type="primary">Hypp710</name>
    <name evidence="1" type="ORF">BLAG_LOCUS2152</name>
</gene>
<sequence>MVYYRPTVGNCRCRHLYDGSANLLHNLDNSSTEASSSKRSHNARYTRVRSFLSEVARRTPVCGMIQIAGDRDAINIMKKVANEEIYLTNSRFFK</sequence>
<accession>A0A8J9VCU1</accession>
<dbReference type="AlphaFoldDB" id="A0A8J9VCU1"/>